<dbReference type="PANTHER" id="PTHR31111:SF59">
    <property type="entry name" value="(RAPE) HYPOTHETICAL PROTEIN"/>
    <property type="match status" value="1"/>
</dbReference>
<accession>A0A078F143</accession>
<dbReference type="SUPFAM" id="SSF81383">
    <property type="entry name" value="F-box domain"/>
    <property type="match status" value="1"/>
</dbReference>
<evidence type="ECO:0000259" key="1">
    <source>
        <dbReference type="SMART" id="SM00256"/>
    </source>
</evidence>
<dbReference type="InterPro" id="IPR036047">
    <property type="entry name" value="F-box-like_dom_sf"/>
</dbReference>
<evidence type="ECO:0000313" key="3">
    <source>
        <dbReference type="Proteomes" id="UP000028999"/>
    </source>
</evidence>
<evidence type="ECO:0000313" key="2">
    <source>
        <dbReference type="EMBL" id="CDY08200.1"/>
    </source>
</evidence>
<reference evidence="2 3" key="1">
    <citation type="journal article" date="2014" name="Science">
        <title>Plant genetics. Early allopolyploid evolution in the post-Neolithic Brassica napus oilseed genome.</title>
        <authorList>
            <person name="Chalhoub B."/>
            <person name="Denoeud F."/>
            <person name="Liu S."/>
            <person name="Parkin I.A."/>
            <person name="Tang H."/>
            <person name="Wang X."/>
            <person name="Chiquet J."/>
            <person name="Belcram H."/>
            <person name="Tong C."/>
            <person name="Samans B."/>
            <person name="Correa M."/>
            <person name="Da Silva C."/>
            <person name="Just J."/>
            <person name="Falentin C."/>
            <person name="Koh C.S."/>
            <person name="Le Clainche I."/>
            <person name="Bernard M."/>
            <person name="Bento P."/>
            <person name="Noel B."/>
            <person name="Labadie K."/>
            <person name="Alberti A."/>
            <person name="Charles M."/>
            <person name="Arnaud D."/>
            <person name="Guo H."/>
            <person name="Daviaud C."/>
            <person name="Alamery S."/>
            <person name="Jabbari K."/>
            <person name="Zhao M."/>
            <person name="Edger P.P."/>
            <person name="Chelaifa H."/>
            <person name="Tack D."/>
            <person name="Lassalle G."/>
            <person name="Mestiri I."/>
            <person name="Schnel N."/>
            <person name="Le Paslier M.C."/>
            <person name="Fan G."/>
            <person name="Renault V."/>
            <person name="Bayer P.E."/>
            <person name="Golicz A.A."/>
            <person name="Manoli S."/>
            <person name="Lee T.H."/>
            <person name="Thi V.H."/>
            <person name="Chalabi S."/>
            <person name="Hu Q."/>
            <person name="Fan C."/>
            <person name="Tollenaere R."/>
            <person name="Lu Y."/>
            <person name="Battail C."/>
            <person name="Shen J."/>
            <person name="Sidebottom C.H."/>
            <person name="Wang X."/>
            <person name="Canaguier A."/>
            <person name="Chauveau A."/>
            <person name="Berard A."/>
            <person name="Deniot G."/>
            <person name="Guan M."/>
            <person name="Liu Z."/>
            <person name="Sun F."/>
            <person name="Lim Y.P."/>
            <person name="Lyons E."/>
            <person name="Town C.D."/>
            <person name="Bancroft I."/>
            <person name="Wang X."/>
            <person name="Meng J."/>
            <person name="Ma J."/>
            <person name="Pires J.C."/>
            <person name="King G.J."/>
            <person name="Brunel D."/>
            <person name="Delourme R."/>
            <person name="Renard M."/>
            <person name="Aury J.M."/>
            <person name="Adams K.L."/>
            <person name="Batley J."/>
            <person name="Snowdon R.J."/>
            <person name="Tost J."/>
            <person name="Edwards D."/>
            <person name="Zhou Y."/>
            <person name="Hua W."/>
            <person name="Sharpe A.G."/>
            <person name="Paterson A.H."/>
            <person name="Guan C."/>
            <person name="Wincker P."/>
        </authorList>
    </citation>
    <scope>NUCLEOTIDE SEQUENCE [LARGE SCALE GENOMIC DNA]</scope>
    <source>
        <strain evidence="3">cv. Darmor-bzh</strain>
    </source>
</reference>
<dbReference type="Pfam" id="PF00646">
    <property type="entry name" value="F-box"/>
    <property type="match status" value="1"/>
</dbReference>
<dbReference type="AlphaFoldDB" id="A0A078F143"/>
<dbReference type="PANTHER" id="PTHR31111">
    <property type="entry name" value="BNAA05G37150D PROTEIN-RELATED"/>
    <property type="match status" value="1"/>
</dbReference>
<dbReference type="Proteomes" id="UP000028999">
    <property type="component" value="Unassembled WGS sequence"/>
</dbReference>
<keyword evidence="3" id="KW-1185">Reference proteome</keyword>
<dbReference type="InterPro" id="IPR001810">
    <property type="entry name" value="F-box_dom"/>
</dbReference>
<proteinExistence type="predicted"/>
<dbReference type="EMBL" id="LK031984">
    <property type="protein sequence ID" value="CDY08200.1"/>
    <property type="molecule type" value="Genomic_DNA"/>
</dbReference>
<protein>
    <submittedName>
        <fullName evidence="2">BnaA05g14190D protein</fullName>
    </submittedName>
</protein>
<dbReference type="Gramene" id="CDY08200">
    <property type="protein sequence ID" value="CDY08200"/>
    <property type="gene ID" value="GSBRNA2T00125505001"/>
</dbReference>
<feature type="domain" description="F-box" evidence="1">
    <location>
        <begin position="23"/>
        <end position="63"/>
    </location>
</feature>
<dbReference type="InterPro" id="IPR013187">
    <property type="entry name" value="F-box-assoc_dom_typ3"/>
</dbReference>
<dbReference type="SMART" id="SM00256">
    <property type="entry name" value="FBOX"/>
    <property type="match status" value="1"/>
</dbReference>
<dbReference type="PaxDb" id="3708-A0A078F143"/>
<name>A0A078F143_BRANA</name>
<dbReference type="Pfam" id="PF08268">
    <property type="entry name" value="FBA_3"/>
    <property type="match status" value="1"/>
</dbReference>
<dbReference type="OrthoDB" id="687122at2759"/>
<organism evidence="2 3">
    <name type="scientific">Brassica napus</name>
    <name type="common">Rape</name>
    <dbReference type="NCBI Taxonomy" id="3708"/>
    <lineage>
        <taxon>Eukaryota</taxon>
        <taxon>Viridiplantae</taxon>
        <taxon>Streptophyta</taxon>
        <taxon>Embryophyta</taxon>
        <taxon>Tracheophyta</taxon>
        <taxon>Spermatophyta</taxon>
        <taxon>Magnoliopsida</taxon>
        <taxon>eudicotyledons</taxon>
        <taxon>Gunneridae</taxon>
        <taxon>Pentapetalae</taxon>
        <taxon>rosids</taxon>
        <taxon>malvids</taxon>
        <taxon>Brassicales</taxon>
        <taxon>Brassicaceae</taxon>
        <taxon>Brassiceae</taxon>
        <taxon>Brassica</taxon>
    </lineage>
</organism>
<dbReference type="NCBIfam" id="TIGR01640">
    <property type="entry name" value="F_box_assoc_1"/>
    <property type="match status" value="1"/>
</dbReference>
<dbReference type="InterPro" id="IPR017451">
    <property type="entry name" value="F-box-assoc_interact_dom"/>
</dbReference>
<dbReference type="OMA" id="IDECMLM"/>
<gene>
    <name evidence="2" type="primary">BnaA05g14190D</name>
    <name evidence="2" type="ORF">GSBRNA2T00125505001</name>
</gene>
<sequence length="442" mass="50489">MKNLRQLYLEAQGRQCPNLGIDLPLDLVMEILSRVPAKSIKRFCCVSRLWGYILGLPCFTELFLTKSPCRPPLLLFTFENKESIFFFSAPQPQNPGDDSSLVPARYNVHRKHYPKDFSVRVGSPLGGFICRQDKGKVDTIVVSNPVTGESIFLPEVKSKNINIQMIPFLGYDPINKQFKVLCVKFGDVPNTSDDHQILTLGNNKKHLWRTTLCKPHYPKSNGICIDGILYYSSGFDLRTTRVSTIVCFDVRSEKFSFINIDHQCMFMTCACTLINYKGKLGALQFTLSNLRCLVFWVLEDAGKCKWSKCVYTIPPLWNNIVGRSDLDIVGVTSGGEVVLATMHLLHPFYIYYYNPKGNTFIRVLIRGLEGFVRARVYTSLDYAENLKHMTEYDKGVNTNIYSLTEAISSQLMHQYALLYIFIFKISFLLSHKICHCLTEEHV</sequence>